<accession>C8VVD4</accession>
<dbReference type="KEGG" id="dae:Dtox_0030"/>
<dbReference type="InterPro" id="IPR023914">
    <property type="entry name" value="Pyrrolys_PylD"/>
</dbReference>
<proteinExistence type="predicted"/>
<dbReference type="InterPro" id="IPR036291">
    <property type="entry name" value="NAD(P)-bd_dom_sf"/>
</dbReference>
<dbReference type="Pfam" id="PF21455">
    <property type="entry name" value="PylD_N"/>
    <property type="match status" value="1"/>
</dbReference>
<dbReference type="InterPro" id="IPR048757">
    <property type="entry name" value="PylD_N"/>
</dbReference>
<dbReference type="NCBIfam" id="TIGR03911">
    <property type="entry name" value="pyrrolys_PylD"/>
    <property type="match status" value="1"/>
</dbReference>
<dbReference type="SUPFAM" id="SSF51735">
    <property type="entry name" value="NAD(P)-binding Rossmann-fold domains"/>
    <property type="match status" value="1"/>
</dbReference>
<organism evidence="3 4">
    <name type="scientific">Desulfofarcimen acetoxidans (strain ATCC 49208 / DSM 771 / KCTC 5769 / VKM B-1644 / 5575)</name>
    <name type="common">Desulfotomaculum acetoxidans</name>
    <dbReference type="NCBI Taxonomy" id="485916"/>
    <lineage>
        <taxon>Bacteria</taxon>
        <taxon>Bacillati</taxon>
        <taxon>Bacillota</taxon>
        <taxon>Clostridia</taxon>
        <taxon>Eubacteriales</taxon>
        <taxon>Peptococcaceae</taxon>
        <taxon>Desulfofarcimen</taxon>
    </lineage>
</organism>
<dbReference type="EMBL" id="CP001720">
    <property type="protein sequence ID" value="ACV60994.1"/>
    <property type="molecule type" value="Genomic_DNA"/>
</dbReference>
<sequence>MTRLREEDISHIPLNLNEYNKKLLKDTGKSLGGIAAYAAGTTKEIIYNLRQDIPAAVIPITCGEGIINGFSISVQRIIDFLGFSAFVTDQKDVGGLAEAVEKGAKIIFLADDNRFVAINILTGKVVDNGEATGKGYAAALDLLSGGLRDKQVLLIGAGPVGTGASVFMSTHGAKVFVYDINREQAEKLKKNLPEVEIINNFYEALSQYDLLFDASPAEGIIGKEHLGEHMMISAPGIPLGLTRECLPLVPHRLIHDALEIGVATMLFDVLT</sequence>
<dbReference type="Gene3D" id="3.40.50.12150">
    <property type="match status" value="1"/>
</dbReference>
<evidence type="ECO:0000313" key="4">
    <source>
        <dbReference type="Proteomes" id="UP000002217"/>
    </source>
</evidence>
<keyword evidence="4" id="KW-1185">Reference proteome</keyword>
<feature type="domain" description="Quinate/shikimate 5-dehydrogenase/glutamyl-tRNA reductase" evidence="1">
    <location>
        <begin position="146"/>
        <end position="226"/>
    </location>
</feature>
<dbReference type="OrthoDB" id="5418995at2"/>
<dbReference type="eggNOG" id="COG0373">
    <property type="taxonomic scope" value="Bacteria"/>
</dbReference>
<dbReference type="RefSeq" id="WP_012813446.1">
    <property type="nucleotide sequence ID" value="NC_013216.1"/>
</dbReference>
<dbReference type="STRING" id="485916.Dtox_0030"/>
<dbReference type="AlphaFoldDB" id="C8VVD4"/>
<dbReference type="InterPro" id="IPR006151">
    <property type="entry name" value="Shikm_DH/Glu-tRNA_Rdtase"/>
</dbReference>
<evidence type="ECO:0000259" key="2">
    <source>
        <dbReference type="Pfam" id="PF21455"/>
    </source>
</evidence>
<dbReference type="Gene3D" id="3.40.50.720">
    <property type="entry name" value="NAD(P)-binding Rossmann-like Domain"/>
    <property type="match status" value="1"/>
</dbReference>
<dbReference type="Pfam" id="PF01488">
    <property type="entry name" value="Shikimate_DH"/>
    <property type="match status" value="1"/>
</dbReference>
<dbReference type="HOGENOM" id="CLU_089249_0_0_9"/>
<reference evidence="3 4" key="1">
    <citation type="journal article" date="2009" name="Stand. Genomic Sci.">
        <title>Complete genome sequence of Desulfotomaculum acetoxidans type strain (5575).</title>
        <authorList>
            <person name="Spring S."/>
            <person name="Lapidus A."/>
            <person name="Schroder M."/>
            <person name="Gleim D."/>
            <person name="Sims D."/>
            <person name="Meincke L."/>
            <person name="Glavina Del Rio T."/>
            <person name="Tice H."/>
            <person name="Copeland A."/>
            <person name="Cheng J.F."/>
            <person name="Lucas S."/>
            <person name="Chen F."/>
            <person name="Nolan M."/>
            <person name="Bruce D."/>
            <person name="Goodwin L."/>
            <person name="Pitluck S."/>
            <person name="Ivanova N."/>
            <person name="Mavromatis K."/>
            <person name="Mikhailova N."/>
            <person name="Pati A."/>
            <person name="Chen A."/>
            <person name="Palaniappan K."/>
            <person name="Land M."/>
            <person name="Hauser L."/>
            <person name="Chang Y.J."/>
            <person name="Jeffries C.D."/>
            <person name="Chain P."/>
            <person name="Saunders E."/>
            <person name="Brettin T."/>
            <person name="Detter J.C."/>
            <person name="Goker M."/>
            <person name="Bristow J."/>
            <person name="Eisen J.A."/>
            <person name="Markowitz V."/>
            <person name="Hugenholtz P."/>
            <person name="Kyrpides N.C."/>
            <person name="Klenk H.P."/>
            <person name="Han C."/>
        </authorList>
    </citation>
    <scope>NUCLEOTIDE SEQUENCE [LARGE SCALE GENOMIC DNA]</scope>
    <source>
        <strain evidence="4">ATCC 49208 / DSM 771 / VKM B-1644</strain>
    </source>
</reference>
<protein>
    <submittedName>
        <fullName evidence="3">Uncharacterized protein</fullName>
    </submittedName>
</protein>
<feature type="domain" description="Pyrrolysine biosynthesis protein PylD N-terminal" evidence="2">
    <location>
        <begin position="11"/>
        <end position="126"/>
    </location>
</feature>
<evidence type="ECO:0000313" key="3">
    <source>
        <dbReference type="EMBL" id="ACV60994.1"/>
    </source>
</evidence>
<gene>
    <name evidence="3" type="ordered locus">Dtox_0030</name>
</gene>
<evidence type="ECO:0000259" key="1">
    <source>
        <dbReference type="Pfam" id="PF01488"/>
    </source>
</evidence>
<dbReference type="Proteomes" id="UP000002217">
    <property type="component" value="Chromosome"/>
</dbReference>
<name>C8VVD4_DESAS</name>